<reference evidence="1 2" key="1">
    <citation type="submission" date="2023-08" db="EMBL/GenBank/DDBJ databases">
        <title>A Necator americanus chromosomal reference genome.</title>
        <authorList>
            <person name="Ilik V."/>
            <person name="Petrzelkova K.J."/>
            <person name="Pardy F."/>
            <person name="Fuh T."/>
            <person name="Niatou-Singa F.S."/>
            <person name="Gouil Q."/>
            <person name="Baker L."/>
            <person name="Ritchie M.E."/>
            <person name="Jex A.R."/>
            <person name="Gazzola D."/>
            <person name="Li H."/>
            <person name="Toshio Fujiwara R."/>
            <person name="Zhan B."/>
            <person name="Aroian R.V."/>
            <person name="Pafco B."/>
            <person name="Schwarz E.M."/>
        </authorList>
    </citation>
    <scope>NUCLEOTIDE SEQUENCE [LARGE SCALE GENOMIC DNA]</scope>
    <source>
        <strain evidence="1 2">Aroian</strain>
        <tissue evidence="1">Whole animal</tissue>
    </source>
</reference>
<organism evidence="1 2">
    <name type="scientific">Necator americanus</name>
    <name type="common">Human hookworm</name>
    <dbReference type="NCBI Taxonomy" id="51031"/>
    <lineage>
        <taxon>Eukaryota</taxon>
        <taxon>Metazoa</taxon>
        <taxon>Ecdysozoa</taxon>
        <taxon>Nematoda</taxon>
        <taxon>Chromadorea</taxon>
        <taxon>Rhabditida</taxon>
        <taxon>Rhabditina</taxon>
        <taxon>Rhabditomorpha</taxon>
        <taxon>Strongyloidea</taxon>
        <taxon>Ancylostomatidae</taxon>
        <taxon>Bunostominae</taxon>
        <taxon>Necator</taxon>
    </lineage>
</organism>
<dbReference type="Proteomes" id="UP001303046">
    <property type="component" value="Unassembled WGS sequence"/>
</dbReference>
<evidence type="ECO:0000313" key="2">
    <source>
        <dbReference type="Proteomes" id="UP001303046"/>
    </source>
</evidence>
<comment type="caution">
    <text evidence="1">The sequence shown here is derived from an EMBL/GenBank/DDBJ whole genome shotgun (WGS) entry which is preliminary data.</text>
</comment>
<gene>
    <name evidence="1" type="primary">Necator_chrIV.g14597</name>
    <name evidence="1" type="ORF">RB195_001302</name>
</gene>
<sequence length="178" mass="19325">MGFLSGSDVDVSSKWLSCGIQGWMAQRIIRQAILLRSCTWAVSAAADWDELLDICSGIMVGFLIDVASMDSSIVMVGLWYDVVDVVIVVQIISASSVSLQVRSSRAKMVTVAVGSISPPFVVAPIDVKGVHKLRGVGLILDEAYGMFIALLEGLQYFNEDLVVPHILDLTLECCYLHC</sequence>
<name>A0ABR1DDP6_NECAM</name>
<protein>
    <recommendedName>
        <fullName evidence="3">Aminotransferase class I/classII domain-containing protein</fullName>
    </recommendedName>
</protein>
<dbReference type="EMBL" id="JAVFWL010000004">
    <property type="protein sequence ID" value="KAK6748597.1"/>
    <property type="molecule type" value="Genomic_DNA"/>
</dbReference>
<accession>A0ABR1DDP6</accession>
<keyword evidence="2" id="KW-1185">Reference proteome</keyword>
<evidence type="ECO:0008006" key="3">
    <source>
        <dbReference type="Google" id="ProtNLM"/>
    </source>
</evidence>
<proteinExistence type="predicted"/>
<evidence type="ECO:0000313" key="1">
    <source>
        <dbReference type="EMBL" id="KAK6748597.1"/>
    </source>
</evidence>